<feature type="domain" description="AMP-binding enzyme C-terminal" evidence="2">
    <location>
        <begin position="421"/>
        <end position="492"/>
    </location>
</feature>
<dbReference type="Gene3D" id="3.40.50.12780">
    <property type="entry name" value="N-terminal domain of ligase-like"/>
    <property type="match status" value="1"/>
</dbReference>
<gene>
    <name evidence="3" type="ORF">D0Z08_05085</name>
</gene>
<dbReference type="InterPro" id="IPR045851">
    <property type="entry name" value="AMP-bd_C_sf"/>
</dbReference>
<dbReference type="Proteomes" id="UP000283644">
    <property type="component" value="Unassembled WGS sequence"/>
</dbReference>
<dbReference type="PROSITE" id="PS00455">
    <property type="entry name" value="AMP_BINDING"/>
    <property type="match status" value="1"/>
</dbReference>
<evidence type="ECO:0000313" key="3">
    <source>
        <dbReference type="EMBL" id="RHW28346.1"/>
    </source>
</evidence>
<keyword evidence="4" id="KW-1185">Reference proteome</keyword>
<dbReference type="InterPro" id="IPR020845">
    <property type="entry name" value="AMP-binding_CS"/>
</dbReference>
<comment type="caution">
    <text evidence="3">The sequence shown here is derived from an EMBL/GenBank/DDBJ whole genome shotgun (WGS) entry which is preliminary data.</text>
</comment>
<proteinExistence type="predicted"/>
<dbReference type="RefSeq" id="WP_118923282.1">
    <property type="nucleotide sequence ID" value="NZ_QXGH01000010.1"/>
</dbReference>
<dbReference type="InterPro" id="IPR000873">
    <property type="entry name" value="AMP-dep_synth/lig_dom"/>
</dbReference>
<evidence type="ECO:0000313" key="4">
    <source>
        <dbReference type="Proteomes" id="UP000283644"/>
    </source>
</evidence>
<dbReference type="InterPro" id="IPR042099">
    <property type="entry name" value="ANL_N_sf"/>
</dbReference>
<accession>A0A417Y790</accession>
<dbReference type="GO" id="GO:0006631">
    <property type="term" value="P:fatty acid metabolic process"/>
    <property type="evidence" value="ECO:0007669"/>
    <property type="project" value="TreeGrafter"/>
</dbReference>
<dbReference type="OrthoDB" id="9803968at2"/>
<dbReference type="PANTHER" id="PTHR43201:SF32">
    <property type="entry name" value="2-SUCCINYLBENZOATE--COA LIGASE, CHLOROPLASTIC_PEROXISOMAL"/>
    <property type="match status" value="1"/>
</dbReference>
<evidence type="ECO:0000259" key="2">
    <source>
        <dbReference type="Pfam" id="PF13193"/>
    </source>
</evidence>
<dbReference type="AlphaFoldDB" id="A0A417Y790"/>
<reference evidence="3 4" key="1">
    <citation type="submission" date="2018-09" db="EMBL/GenBank/DDBJ databases">
        <title>Genome sequencing of Nocardioides immobilis CCTCC AB 2017083 for comparison to Nocardioides silvaticus.</title>
        <authorList>
            <person name="Li C."/>
            <person name="Wang G."/>
        </authorList>
    </citation>
    <scope>NUCLEOTIDE SEQUENCE [LARGE SCALE GENOMIC DNA]</scope>
    <source>
        <strain evidence="3 4">CCTCC AB 2017083</strain>
    </source>
</reference>
<dbReference type="EMBL" id="QXGH01000010">
    <property type="protein sequence ID" value="RHW28346.1"/>
    <property type="molecule type" value="Genomic_DNA"/>
</dbReference>
<organism evidence="3 4">
    <name type="scientific">Nocardioides immobilis</name>
    <dbReference type="NCBI Taxonomy" id="2049295"/>
    <lineage>
        <taxon>Bacteria</taxon>
        <taxon>Bacillati</taxon>
        <taxon>Actinomycetota</taxon>
        <taxon>Actinomycetes</taxon>
        <taxon>Propionibacteriales</taxon>
        <taxon>Nocardioidaceae</taxon>
        <taxon>Nocardioides</taxon>
    </lineage>
</organism>
<name>A0A417Y790_9ACTN</name>
<protein>
    <submittedName>
        <fullName evidence="3">Long-chain fatty acid--CoA ligase</fullName>
    </submittedName>
</protein>
<dbReference type="Pfam" id="PF13193">
    <property type="entry name" value="AMP-binding_C"/>
    <property type="match status" value="1"/>
</dbReference>
<dbReference type="Pfam" id="PF00501">
    <property type="entry name" value="AMP-binding"/>
    <property type="match status" value="1"/>
</dbReference>
<dbReference type="GO" id="GO:0031956">
    <property type="term" value="F:medium-chain fatty acid-CoA ligase activity"/>
    <property type="evidence" value="ECO:0007669"/>
    <property type="project" value="TreeGrafter"/>
</dbReference>
<dbReference type="InterPro" id="IPR025110">
    <property type="entry name" value="AMP-bd_C"/>
</dbReference>
<sequence>MNIAWWLERAADEYPDHVALVDGRSGSSWTYAELRDNADRVGTVLRDRFGVRPGEVVATLLPDDLWHTAIFFGLLRIGAVFSGFNRTLGFDKFAADVTRLETETLVAGPDYLEVAHRLVAETGVGQVIDVGTGSATDLLDLVVTAPVGAPVIPRVGDDPAAVNFTGGTSGVSKGVVFTHGSLSLSAQGSLVLDRLRSSDVNLSCISLYHSGGIHDAVKWTMAGATNVLTGGWDADVAARLIEHHAPTWIYFWVPTMVRDLERHPRWGELPLAGVRTILCGEPVSAELQGRLIERGMVAQDSYGMSETMPVGILKPLVAHGERPPLGSCGRPVPELCETVLKDPETGARITEPGIVGEVCVRGGVVSPGYYNDPARTAEAFDAEGFLHTRDVASFDADGWWFLGGRTDDIINSGGEKLSLVEVEAVLRSHPDVLDVACVSVAHERFGEVPAAVIVTGLDEAAAAQALDAHCLHHLERWKRPRLYAAVESVPRTMPKRTKDMRALRDLVADIVLSDADNVSHLSKITVRP</sequence>
<keyword evidence="3" id="KW-0436">Ligase</keyword>
<dbReference type="Gene3D" id="3.30.300.30">
    <property type="match status" value="1"/>
</dbReference>
<evidence type="ECO:0000259" key="1">
    <source>
        <dbReference type="Pfam" id="PF00501"/>
    </source>
</evidence>
<feature type="domain" description="AMP-dependent synthetase/ligase" evidence="1">
    <location>
        <begin position="7"/>
        <end position="370"/>
    </location>
</feature>
<dbReference type="PANTHER" id="PTHR43201">
    <property type="entry name" value="ACYL-COA SYNTHETASE"/>
    <property type="match status" value="1"/>
</dbReference>
<dbReference type="SUPFAM" id="SSF56801">
    <property type="entry name" value="Acetyl-CoA synthetase-like"/>
    <property type="match status" value="1"/>
</dbReference>